<dbReference type="SUPFAM" id="SSF53335">
    <property type="entry name" value="S-adenosyl-L-methionine-dependent methyltransferases"/>
    <property type="match status" value="1"/>
</dbReference>
<name>A0ABT1IBR8_9PSEU</name>
<dbReference type="Pfam" id="PF13649">
    <property type="entry name" value="Methyltransf_25"/>
    <property type="match status" value="1"/>
</dbReference>
<dbReference type="RefSeq" id="WP_253886988.1">
    <property type="nucleotide sequence ID" value="NZ_BAAAVB010000013.1"/>
</dbReference>
<dbReference type="PANTHER" id="PTHR43591:SF108">
    <property type="entry name" value="S-ADENOSYL-L-METHIONINE-DEPENDENT METHYLTRANSFERASE"/>
    <property type="match status" value="1"/>
</dbReference>
<sequence>MREHAQSWIARWDAQQEFYVPHREALFTAIITAVEEITGRPDPVVLDLGCGPGSLSTRLLERIPGAQVIGVDTNPLLFALAQAAHADTPGLRFVSADLSQPGWSDFLDGPVDAAVSSTALHWLAEPQLHTAYAEVHSRLAPGGILLDGDHLTAEDTAPTLARVHRALGRATTEPEHDWEQWWDAIAKDPTFGHHVVPRAGHDPHTETQALSTHLKALTAAGFIEIDTIWQHGDSRVLAAIR</sequence>
<accession>A0ABT1IBR8</accession>
<keyword evidence="2" id="KW-0808">Transferase</keyword>
<organism evidence="2 3">
    <name type="scientific">Actinokineospora diospyrosa</name>
    <dbReference type="NCBI Taxonomy" id="103728"/>
    <lineage>
        <taxon>Bacteria</taxon>
        <taxon>Bacillati</taxon>
        <taxon>Actinomycetota</taxon>
        <taxon>Actinomycetes</taxon>
        <taxon>Pseudonocardiales</taxon>
        <taxon>Pseudonocardiaceae</taxon>
        <taxon>Actinokineospora</taxon>
    </lineage>
</organism>
<dbReference type="InterPro" id="IPR029063">
    <property type="entry name" value="SAM-dependent_MTases_sf"/>
</dbReference>
<dbReference type="Proteomes" id="UP001205185">
    <property type="component" value="Unassembled WGS sequence"/>
</dbReference>
<evidence type="ECO:0000313" key="2">
    <source>
        <dbReference type="EMBL" id="MCP2270003.1"/>
    </source>
</evidence>
<keyword evidence="2" id="KW-0489">Methyltransferase</keyword>
<dbReference type="EMBL" id="JAMTCO010000006">
    <property type="protein sequence ID" value="MCP2270003.1"/>
    <property type="molecule type" value="Genomic_DNA"/>
</dbReference>
<dbReference type="InterPro" id="IPR041698">
    <property type="entry name" value="Methyltransf_25"/>
</dbReference>
<dbReference type="PANTHER" id="PTHR43591">
    <property type="entry name" value="METHYLTRANSFERASE"/>
    <property type="match status" value="1"/>
</dbReference>
<dbReference type="Gene3D" id="3.40.50.150">
    <property type="entry name" value="Vaccinia Virus protein VP39"/>
    <property type="match status" value="1"/>
</dbReference>
<comment type="caution">
    <text evidence="2">The sequence shown here is derived from an EMBL/GenBank/DDBJ whole genome shotgun (WGS) entry which is preliminary data.</text>
</comment>
<evidence type="ECO:0000313" key="3">
    <source>
        <dbReference type="Proteomes" id="UP001205185"/>
    </source>
</evidence>
<proteinExistence type="predicted"/>
<reference evidence="2 3" key="1">
    <citation type="submission" date="2022-06" db="EMBL/GenBank/DDBJ databases">
        <title>Genomic Encyclopedia of Archaeal and Bacterial Type Strains, Phase II (KMG-II): from individual species to whole genera.</title>
        <authorList>
            <person name="Goeker M."/>
        </authorList>
    </citation>
    <scope>NUCLEOTIDE SEQUENCE [LARGE SCALE GENOMIC DNA]</scope>
    <source>
        <strain evidence="2 3">DSM 44255</strain>
    </source>
</reference>
<gene>
    <name evidence="2" type="ORF">LV75_002504</name>
</gene>
<dbReference type="GO" id="GO:0032259">
    <property type="term" value="P:methylation"/>
    <property type="evidence" value="ECO:0007669"/>
    <property type="project" value="UniProtKB-KW"/>
</dbReference>
<evidence type="ECO:0000259" key="1">
    <source>
        <dbReference type="Pfam" id="PF13649"/>
    </source>
</evidence>
<feature type="domain" description="Methyltransferase" evidence="1">
    <location>
        <begin position="45"/>
        <end position="143"/>
    </location>
</feature>
<dbReference type="CDD" id="cd02440">
    <property type="entry name" value="AdoMet_MTases"/>
    <property type="match status" value="1"/>
</dbReference>
<protein>
    <submittedName>
        <fullName evidence="2">Methyltransferase domain-containing protein</fullName>
    </submittedName>
</protein>
<keyword evidence="3" id="KW-1185">Reference proteome</keyword>
<dbReference type="GO" id="GO:0008168">
    <property type="term" value="F:methyltransferase activity"/>
    <property type="evidence" value="ECO:0007669"/>
    <property type="project" value="UniProtKB-KW"/>
</dbReference>